<dbReference type="Gene3D" id="3.50.50.60">
    <property type="entry name" value="FAD/NAD(P)-binding domain"/>
    <property type="match status" value="1"/>
</dbReference>
<evidence type="ECO:0000256" key="1">
    <source>
        <dbReference type="ARBA" id="ARBA00010790"/>
    </source>
</evidence>
<evidence type="ECO:0000313" key="5">
    <source>
        <dbReference type="EMBL" id="KAF1993016.1"/>
    </source>
</evidence>
<feature type="binding site" evidence="3">
    <location>
        <begin position="500"/>
        <end position="501"/>
    </location>
    <ligand>
        <name>FAD</name>
        <dbReference type="ChEBI" id="CHEBI:57692"/>
    </ligand>
</feature>
<dbReference type="SUPFAM" id="SSF54373">
    <property type="entry name" value="FAD-linked reductases, C-terminal domain"/>
    <property type="match status" value="1"/>
</dbReference>
<dbReference type="SUPFAM" id="SSF51905">
    <property type="entry name" value="FAD/NAD(P)-binding domain"/>
    <property type="match status" value="1"/>
</dbReference>
<dbReference type="GO" id="GO:0050660">
    <property type="term" value="F:flavin adenine dinucleotide binding"/>
    <property type="evidence" value="ECO:0007669"/>
    <property type="project" value="InterPro"/>
</dbReference>
<dbReference type="PROSITE" id="PS00624">
    <property type="entry name" value="GMC_OXRED_2"/>
    <property type="match status" value="1"/>
</dbReference>
<evidence type="ECO:0000259" key="4">
    <source>
        <dbReference type="PROSITE" id="PS00624"/>
    </source>
</evidence>
<comment type="similarity">
    <text evidence="1">Belongs to the GMC oxidoreductase family.</text>
</comment>
<evidence type="ECO:0000313" key="6">
    <source>
        <dbReference type="Proteomes" id="UP000799779"/>
    </source>
</evidence>
<keyword evidence="3" id="KW-0285">Flavoprotein</keyword>
<dbReference type="Pfam" id="PF05199">
    <property type="entry name" value="GMC_oxred_C"/>
    <property type="match status" value="1"/>
</dbReference>
<keyword evidence="3" id="KW-0274">FAD</keyword>
<dbReference type="GO" id="GO:0016614">
    <property type="term" value="F:oxidoreductase activity, acting on CH-OH group of donors"/>
    <property type="evidence" value="ECO:0007669"/>
    <property type="project" value="InterPro"/>
</dbReference>
<gene>
    <name evidence="5" type="ORF">P154DRAFT_591579</name>
</gene>
<dbReference type="InterPro" id="IPR007867">
    <property type="entry name" value="GMC_OxRtase_C"/>
</dbReference>
<proteinExistence type="inferred from homology"/>
<reference evidence="5" key="1">
    <citation type="journal article" date="2020" name="Stud. Mycol.">
        <title>101 Dothideomycetes genomes: a test case for predicting lifestyles and emergence of pathogens.</title>
        <authorList>
            <person name="Haridas S."/>
            <person name="Albert R."/>
            <person name="Binder M."/>
            <person name="Bloem J."/>
            <person name="Labutti K."/>
            <person name="Salamov A."/>
            <person name="Andreopoulos B."/>
            <person name="Baker S."/>
            <person name="Barry K."/>
            <person name="Bills G."/>
            <person name="Bluhm B."/>
            <person name="Cannon C."/>
            <person name="Castanera R."/>
            <person name="Culley D."/>
            <person name="Daum C."/>
            <person name="Ezra D."/>
            <person name="Gonzalez J."/>
            <person name="Henrissat B."/>
            <person name="Kuo A."/>
            <person name="Liang C."/>
            <person name="Lipzen A."/>
            <person name="Lutzoni F."/>
            <person name="Magnuson J."/>
            <person name="Mondo S."/>
            <person name="Nolan M."/>
            <person name="Ohm R."/>
            <person name="Pangilinan J."/>
            <person name="Park H.-J."/>
            <person name="Ramirez L."/>
            <person name="Alfaro M."/>
            <person name="Sun H."/>
            <person name="Tritt A."/>
            <person name="Yoshinaga Y."/>
            <person name="Zwiers L.-H."/>
            <person name="Turgeon B."/>
            <person name="Goodwin S."/>
            <person name="Spatafora J."/>
            <person name="Crous P."/>
            <person name="Grigoriev I."/>
        </authorList>
    </citation>
    <scope>NUCLEOTIDE SEQUENCE</scope>
    <source>
        <strain evidence="5">CBS 123094</strain>
    </source>
</reference>
<dbReference type="InterPro" id="IPR012132">
    <property type="entry name" value="GMC_OxRdtase"/>
</dbReference>
<accession>A0A6A5W5V1</accession>
<evidence type="ECO:0000256" key="2">
    <source>
        <dbReference type="PIRSR" id="PIRSR000137-1"/>
    </source>
</evidence>
<comment type="cofactor">
    <cofactor evidence="3">
        <name>FAD</name>
        <dbReference type="ChEBI" id="CHEBI:57692"/>
    </cofactor>
</comment>
<dbReference type="Gene3D" id="3.30.560.10">
    <property type="entry name" value="Glucose Oxidase, domain 3"/>
    <property type="match status" value="1"/>
</dbReference>
<dbReference type="AlphaFoldDB" id="A0A6A5W5V1"/>
<name>A0A6A5W5V1_9PLEO</name>
<sequence length="569" mass="61679">MPSQDTYDFIVVGAGTAGCLLAHRLAHAPSKPSVLLLEAGHKPTGDFLRAPYHRWLPAVARPDLDHGYISTPQKELNNREIQYQRGKALGGSSIFNFAVYLYGSAEDFNRWGELVGDETWKWEGVKDSFKALEKYGVGGSASYKEFADPDMQKHGSEGTVKVGLPVELESGALPILHALKKAGEHINLDFNSGNPMGVGVFPQSYAEEGRTTSAYAHLENVPGNLTIWTGAVVEKLVFEGLKVVGVETTDGRKATSGKEVIVSAGSIDTPRLLLLSGIGPEKELEPLGIKAIKNIPGVGKGLHDHVGAFLTVEVDGTLDDRYTFETNTELQLKAEAQWNKDKTGRFSTHNATLPGGFLKIPSVEASKEFQALPEDTKEYLSRATVPTYEFCLGAPMFPPGTVLPEGSGYVSAVAFLMNAQSEGSVTLSSANAADKPVIDLGYMTHPFDKPTFVTILRETWTKLFENPDLKPLIKRTILGPKSLSDEDIEAFVAEALSPIWHACGTVVMGKKEDPKACVDTSLRVYGIEGLRVADLSVIPVLPNNHTQSTAYLIGQKASEILIAEYHLDD</sequence>
<feature type="active site" description="Proton acceptor" evidence="2">
    <location>
        <position position="545"/>
    </location>
</feature>
<protein>
    <submittedName>
        <fullName evidence="5">GMC oxidoreductase</fullName>
    </submittedName>
</protein>
<organism evidence="5 6">
    <name type="scientific">Amniculicola lignicola CBS 123094</name>
    <dbReference type="NCBI Taxonomy" id="1392246"/>
    <lineage>
        <taxon>Eukaryota</taxon>
        <taxon>Fungi</taxon>
        <taxon>Dikarya</taxon>
        <taxon>Ascomycota</taxon>
        <taxon>Pezizomycotina</taxon>
        <taxon>Dothideomycetes</taxon>
        <taxon>Pleosporomycetidae</taxon>
        <taxon>Pleosporales</taxon>
        <taxon>Amniculicolaceae</taxon>
        <taxon>Amniculicola</taxon>
    </lineage>
</organism>
<dbReference type="InterPro" id="IPR000172">
    <property type="entry name" value="GMC_OxRdtase_N"/>
</dbReference>
<dbReference type="InterPro" id="IPR036188">
    <property type="entry name" value="FAD/NAD-bd_sf"/>
</dbReference>
<feature type="binding site" evidence="3">
    <location>
        <position position="233"/>
    </location>
    <ligand>
        <name>FAD</name>
        <dbReference type="ChEBI" id="CHEBI:57692"/>
    </ligand>
</feature>
<dbReference type="PIRSF" id="PIRSF000137">
    <property type="entry name" value="Alcohol_oxidase"/>
    <property type="match status" value="1"/>
</dbReference>
<dbReference type="OrthoDB" id="269227at2759"/>
<dbReference type="PANTHER" id="PTHR11552">
    <property type="entry name" value="GLUCOSE-METHANOL-CHOLINE GMC OXIDOREDUCTASE"/>
    <property type="match status" value="1"/>
</dbReference>
<dbReference type="Proteomes" id="UP000799779">
    <property type="component" value="Unassembled WGS sequence"/>
</dbReference>
<keyword evidence="6" id="KW-1185">Reference proteome</keyword>
<dbReference type="Pfam" id="PF00732">
    <property type="entry name" value="GMC_oxred_N"/>
    <property type="match status" value="1"/>
</dbReference>
<dbReference type="PANTHER" id="PTHR11552:SF134">
    <property type="entry name" value="GLUCOSE-METHANOL-CHOLINE OXIDOREDUCTASE N-TERMINAL DOMAIN-CONTAINING PROTEIN"/>
    <property type="match status" value="1"/>
</dbReference>
<dbReference type="EMBL" id="ML977739">
    <property type="protein sequence ID" value="KAF1993016.1"/>
    <property type="molecule type" value="Genomic_DNA"/>
</dbReference>
<evidence type="ECO:0000256" key="3">
    <source>
        <dbReference type="PIRSR" id="PIRSR000137-2"/>
    </source>
</evidence>
<feature type="domain" description="Glucose-methanol-choline oxidoreductase N-terminal" evidence="4">
    <location>
        <begin position="265"/>
        <end position="279"/>
    </location>
</feature>
<feature type="binding site" evidence="3">
    <location>
        <begin position="96"/>
        <end position="99"/>
    </location>
    <ligand>
        <name>FAD</name>
        <dbReference type="ChEBI" id="CHEBI:57692"/>
    </ligand>
</feature>
<feature type="active site" description="Proton donor" evidence="2">
    <location>
        <position position="501"/>
    </location>
</feature>